<keyword evidence="6 9" id="KW-0103">Bromodomain</keyword>
<dbReference type="InterPro" id="IPR019787">
    <property type="entry name" value="Znf_PHD-finger"/>
</dbReference>
<name>A0A8S9X6E3_APOLU</name>
<dbReference type="InterPro" id="IPR011011">
    <property type="entry name" value="Znf_FYVE_PHD"/>
</dbReference>
<dbReference type="InterPro" id="IPR018501">
    <property type="entry name" value="DDT_dom"/>
</dbReference>
<dbReference type="Pfam" id="PF15613">
    <property type="entry name" value="WSD"/>
    <property type="match status" value="1"/>
</dbReference>
<reference evidence="16" key="1">
    <citation type="journal article" date="2021" name="Mol. Ecol. Resour.">
        <title>Apolygus lucorum genome provides insights into omnivorousness and mesophyll feeding.</title>
        <authorList>
            <person name="Liu Y."/>
            <person name="Liu H."/>
            <person name="Wang H."/>
            <person name="Huang T."/>
            <person name="Liu B."/>
            <person name="Yang B."/>
            <person name="Yin L."/>
            <person name="Li B."/>
            <person name="Zhang Y."/>
            <person name="Zhang S."/>
            <person name="Jiang F."/>
            <person name="Zhang X."/>
            <person name="Ren Y."/>
            <person name="Wang B."/>
            <person name="Wang S."/>
            <person name="Lu Y."/>
            <person name="Wu K."/>
            <person name="Fan W."/>
            <person name="Wang G."/>
        </authorList>
    </citation>
    <scope>NUCLEOTIDE SEQUENCE</scope>
    <source>
        <strain evidence="16">12Hb</strain>
    </source>
</reference>
<feature type="domain" description="DDT" evidence="15">
    <location>
        <begin position="203"/>
        <end position="263"/>
    </location>
</feature>
<feature type="compositionally biased region" description="Basic and acidic residues" evidence="12">
    <location>
        <begin position="120"/>
        <end position="146"/>
    </location>
</feature>
<dbReference type="Pfam" id="PF02791">
    <property type="entry name" value="DDT"/>
    <property type="match status" value="1"/>
</dbReference>
<dbReference type="InterPro" id="IPR013083">
    <property type="entry name" value="Znf_RING/FYVE/PHD"/>
</dbReference>
<evidence type="ECO:0000256" key="9">
    <source>
        <dbReference type="PROSITE-ProRule" id="PRU00035"/>
    </source>
</evidence>
<keyword evidence="5" id="KW-0805">Transcription regulation</keyword>
<dbReference type="Gene3D" id="1.20.920.10">
    <property type="entry name" value="Bromodomain-like"/>
    <property type="match status" value="1"/>
</dbReference>
<dbReference type="GO" id="GO:0016589">
    <property type="term" value="C:NURF complex"/>
    <property type="evidence" value="ECO:0007669"/>
    <property type="project" value="InterPro"/>
</dbReference>
<dbReference type="InterPro" id="IPR001487">
    <property type="entry name" value="Bromodomain"/>
</dbReference>
<dbReference type="PRINTS" id="PR00503">
    <property type="entry name" value="BROMODOMAIN"/>
</dbReference>
<evidence type="ECO:0000259" key="13">
    <source>
        <dbReference type="PROSITE" id="PS50014"/>
    </source>
</evidence>
<feature type="region of interest" description="Disordered" evidence="12">
    <location>
        <begin position="542"/>
        <end position="585"/>
    </location>
</feature>
<feature type="region of interest" description="Disordered" evidence="12">
    <location>
        <begin position="1"/>
        <end position="168"/>
    </location>
</feature>
<dbReference type="InterPro" id="IPR018359">
    <property type="entry name" value="Bromodomain_CS"/>
</dbReference>
<evidence type="ECO:0000256" key="5">
    <source>
        <dbReference type="ARBA" id="ARBA00023015"/>
    </source>
</evidence>
<dbReference type="InterPro" id="IPR036427">
    <property type="entry name" value="Bromodomain-like_sf"/>
</dbReference>
<dbReference type="GO" id="GO:0006357">
    <property type="term" value="P:regulation of transcription by RNA polymerase II"/>
    <property type="evidence" value="ECO:0007669"/>
    <property type="project" value="InterPro"/>
</dbReference>
<dbReference type="InterPro" id="IPR001965">
    <property type="entry name" value="Znf_PHD"/>
</dbReference>
<dbReference type="PROSITE" id="PS50014">
    <property type="entry name" value="BROMODOMAIN_2"/>
    <property type="match status" value="1"/>
</dbReference>
<keyword evidence="11" id="KW-0175">Coiled coil</keyword>
<dbReference type="CDD" id="cd15559">
    <property type="entry name" value="PHD1_BPTF"/>
    <property type="match status" value="1"/>
</dbReference>
<keyword evidence="8" id="KW-0539">Nucleus</keyword>
<feature type="compositionally biased region" description="Low complexity" evidence="12">
    <location>
        <begin position="50"/>
        <end position="67"/>
    </location>
</feature>
<dbReference type="PROSITE" id="PS01359">
    <property type="entry name" value="ZF_PHD_1"/>
    <property type="match status" value="1"/>
</dbReference>
<feature type="compositionally biased region" description="Low complexity" evidence="12">
    <location>
        <begin position="149"/>
        <end position="166"/>
    </location>
</feature>
<feature type="compositionally biased region" description="Pro residues" evidence="12">
    <location>
        <begin position="2337"/>
        <end position="2348"/>
    </location>
</feature>
<dbReference type="PROSITE" id="PS00633">
    <property type="entry name" value="BROMODOMAIN_1"/>
    <property type="match status" value="1"/>
</dbReference>
<evidence type="ECO:0000256" key="3">
    <source>
        <dbReference type="ARBA" id="ARBA00022771"/>
    </source>
</evidence>
<feature type="region of interest" description="Disordered" evidence="12">
    <location>
        <begin position="2289"/>
        <end position="2353"/>
    </location>
</feature>
<dbReference type="SMART" id="SM00249">
    <property type="entry name" value="PHD"/>
    <property type="match status" value="3"/>
</dbReference>
<feature type="compositionally biased region" description="Low complexity" evidence="12">
    <location>
        <begin position="1915"/>
        <end position="1928"/>
    </location>
</feature>
<feature type="compositionally biased region" description="Pro residues" evidence="12">
    <location>
        <begin position="2061"/>
        <end position="2077"/>
    </location>
</feature>
<feature type="compositionally biased region" description="Polar residues" evidence="12">
    <location>
        <begin position="2172"/>
        <end position="2196"/>
    </location>
</feature>
<feature type="compositionally biased region" description="Basic residues" evidence="12">
    <location>
        <begin position="1"/>
        <end position="12"/>
    </location>
</feature>
<evidence type="ECO:0000256" key="2">
    <source>
        <dbReference type="ARBA" id="ARBA00022723"/>
    </source>
</evidence>
<dbReference type="Gene3D" id="3.30.40.10">
    <property type="entry name" value="Zinc/RING finger domain, C3HC4 (zinc finger)"/>
    <property type="match status" value="3"/>
</dbReference>
<dbReference type="GO" id="GO:0008270">
    <property type="term" value="F:zinc ion binding"/>
    <property type="evidence" value="ECO:0007669"/>
    <property type="project" value="UniProtKB-KW"/>
</dbReference>
<dbReference type="Proteomes" id="UP000466442">
    <property type="component" value="Unassembled WGS sequence"/>
</dbReference>
<dbReference type="Pfam" id="PF00628">
    <property type="entry name" value="PHD"/>
    <property type="match status" value="3"/>
</dbReference>
<evidence type="ECO:0000256" key="1">
    <source>
        <dbReference type="ARBA" id="ARBA00004123"/>
    </source>
</evidence>
<feature type="compositionally biased region" description="Pro residues" evidence="12">
    <location>
        <begin position="2037"/>
        <end position="2047"/>
    </location>
</feature>
<protein>
    <recommendedName>
        <fullName evidence="18">Nucleosome-remodeling factor subunit NURF301</fullName>
    </recommendedName>
</protein>
<dbReference type="InterPro" id="IPR028941">
    <property type="entry name" value="WHIM2_dom"/>
</dbReference>
<dbReference type="InterPro" id="IPR038028">
    <property type="entry name" value="BPTF"/>
</dbReference>
<feature type="region of interest" description="Disordered" evidence="12">
    <location>
        <begin position="2163"/>
        <end position="2243"/>
    </location>
</feature>
<keyword evidence="7" id="KW-0804">Transcription</keyword>
<feature type="compositionally biased region" description="Basic and acidic residues" evidence="12">
    <location>
        <begin position="103"/>
        <end position="112"/>
    </location>
</feature>
<feature type="domain" description="PHD-type" evidence="14">
    <location>
        <begin position="354"/>
        <end position="401"/>
    </location>
</feature>
<organism evidence="16 17">
    <name type="scientific">Apolygus lucorum</name>
    <name type="common">Small green plant bug</name>
    <name type="synonym">Lygocoris lucorum</name>
    <dbReference type="NCBI Taxonomy" id="248454"/>
    <lineage>
        <taxon>Eukaryota</taxon>
        <taxon>Metazoa</taxon>
        <taxon>Ecdysozoa</taxon>
        <taxon>Arthropoda</taxon>
        <taxon>Hexapoda</taxon>
        <taxon>Insecta</taxon>
        <taxon>Pterygota</taxon>
        <taxon>Neoptera</taxon>
        <taxon>Paraneoptera</taxon>
        <taxon>Hemiptera</taxon>
        <taxon>Heteroptera</taxon>
        <taxon>Panheteroptera</taxon>
        <taxon>Cimicomorpha</taxon>
        <taxon>Miridae</taxon>
        <taxon>Mirini</taxon>
        <taxon>Apolygus</taxon>
    </lineage>
</organism>
<dbReference type="CDD" id="cd15560">
    <property type="entry name" value="PHD2_3_BPTF"/>
    <property type="match status" value="2"/>
</dbReference>
<dbReference type="PANTHER" id="PTHR45975:SF2">
    <property type="entry name" value="NUCLEOSOME-REMODELING FACTOR SUBUNIT BPTF"/>
    <property type="match status" value="1"/>
</dbReference>
<evidence type="ECO:0000256" key="6">
    <source>
        <dbReference type="ARBA" id="ARBA00023117"/>
    </source>
</evidence>
<accession>A0A8S9X6E3</accession>
<feature type="domain" description="Bromo" evidence="13">
    <location>
        <begin position="2492"/>
        <end position="2562"/>
    </location>
</feature>
<dbReference type="SMART" id="SM00297">
    <property type="entry name" value="BROMO"/>
    <property type="match status" value="1"/>
</dbReference>
<evidence type="ECO:0000256" key="12">
    <source>
        <dbReference type="SAM" id="MobiDB-lite"/>
    </source>
</evidence>
<evidence type="ECO:0000256" key="11">
    <source>
        <dbReference type="SAM" id="Coils"/>
    </source>
</evidence>
<evidence type="ECO:0000256" key="7">
    <source>
        <dbReference type="ARBA" id="ARBA00023163"/>
    </source>
</evidence>
<keyword evidence="17" id="KW-1185">Reference proteome</keyword>
<feature type="compositionally biased region" description="Basic and acidic residues" evidence="12">
    <location>
        <begin position="2289"/>
        <end position="2302"/>
    </location>
</feature>
<dbReference type="SMART" id="SM00571">
    <property type="entry name" value="DDT"/>
    <property type="match status" value="1"/>
</dbReference>
<sequence>MSSRGAKRRGRPPKSSVMDRPRKFQYHLLKKPKYLVGGNSEGKGCDTPNSQTSTPTASRASSPYGSEGSRRSIRARGRGRSRNSRGTPRGRANSRRGYNPDMVDYKDSDYHYGSDFGEESSGKSDHEEDVLSKESSDSETNPKDEMSDSDFSLSSFSTTSGTTKKSNVSYIRNPSPVPLWLQDDIEIPPLDLPKSSDDLLIPRDFAMQALSIYEVIRHFRNLVRLSPFRFEDFCAVLMCEEQTYMLAEIHIMLIKAILREEDAQQTHFGPQDQKDSVNICLFFVDAITWPEVLRQYVESDKNFDQSLVEILSSPDYPFTDVENRLKVLQFLTDQFLITNPVREDLIHEGNFTYDDHCRICHRVGDLLCCETCPAVYHLECVDPPLIDIPQEDWQCNICRAHKVTGVNDCIPDVEKSGHLCRQEHLGTDRHGRKYWFLTRRIFIENNDGECWYYSCPAQFEFLLEILDDSNYEAALCQEMLEFKDEIIRQMNITMKITNQAKGNRKCYLEMEAANIEKLRKEREAGQQQELEAMQQANTDIAGEEVVESENTGTPRSETPDESKDEENEDDEHGKKEAKKHAIITRSKTGAITPKVYTAEELKKRTSDFGESTSRVTRLKAHQIATGTHLFKLGMENGFKAYNNQFSTNIAALNKPQRNEERDKKRYLSHKFSLTAQSEFKWAGPMHGTKNQMLSTTRQTILQLENAIPSSLMHVNWSQVRKPWVNAVASCSTPRDFARALIVLQSCMKPAVFAPVWQEQLGHLKLQRITAVEREERKRIDKKEKKDREEEEERNKLTFNFVKYTLGLKHQVWKQKGEEYRVHGQWGWLWLSTTRNYKLLDCRTVGLRAGPQKYMVQIRDDQGLKILAVEPTTYKYLMDRKDNKVASISESTRLALESANINLNNLKVYPPISKFEEINITKALTQPGRLHYPKVAKKSKLDELLQRRTQLKILEERQIAQKEALNAANKPATTGAVFDKDIRNVLTAIGRRVAVIKNQYAALNKQCKLYKCYSINCDTQGNFGCYSPVCAQRNSLRKELLMLLRKANTARSSTMQGAAQHNPAATPVAPTVKTERNVEPERRVHTGTETLRAVLEGRIDDKSRFMTSHLSPASPLVKTEKPSNGEKGSAVMRPGMLIPKQEIKTEIKEEVVDNMEVCNEVEIGTSEVDVKEEKSVVTTVSVTTSTTTHHTTTVVSGQVKSTVASQVVSTTTSTTTTNSKGLEVKRENTNTLTAAIKTEPGVATTTTVAATSTTSAVVKDEHNRVYSATCTKGKVYLKKIVHTADKRKKRSPIKYPKCSTFLSKSGKKSIMILAQHELNKLSRKGGKLPIYAFNHMPKFCQTNLPTWPYPCPRPTFKTCWLYRTINFKNLASAGLQLRTMWACLKWDDMSVKPPNPDGKHQITTESEIMTTEILNHRHLGACLDRTEYLLRKVVIPLEVPKTIREVQSIRTGLRKRKREETPQNTEPQVTEEWVDESKLELWEIKLYGERLERQVLQQQTMARTRSSTGNLPKEKEKMSAEEVKEKLEAQLKLQRAAHQQRKGAAAAAMAAANAISGATPEAKTPSTPQQHHVIKIVPNSSGGMDTYKLVSKVPIPPTPSGAKSSLTSLLASNNTPTAAKQTIGGTRRIIMTKNVDGTTRVVAGGPTSILPKGAALTPQTPSPQSRTVTVQPQTPQAATQRVQITKGPDGKYQVKGLMPGQQLVQMPDGKLHVLSTNANSSANAASSQNAATPNRAGQQLVVKTPGGKGVVTTPGKQVILKQMNNSPVIQKMSGGNVVVSSGQVSTQGQVTSTTTSTPQATATSNQLLLNNSNLAQQLASGKATYATLNGQQVVLRTSAAGGNLVLKQPGGQLVARLQSPQMTAARGVQAAAKSVENAAVQSQEVVKTTGSEATQVVQPSTPQPAVTSAAATNISSTTSATAAGSETPTIKTEAGAPTVQSQAAKRSTTGLTEEQENAMLAGQPPGTVIKCITAQVIQTQQGPRIVLQGLTGSNFTSQQLATIQQQVKQQLLKAQAEAGNQGVLGPTKIYLAVQPPTPVVPAPSPAEPPVTVKTEEPEEPSEPPVPEPAPAPPTPPATLPKKQEIRIKQEVIPTPPKAAVVNGQLSSSDSASTQDSSSASPNTPQGSKFVLTPDYIQQTIKNALKQENLNPEVEEKLIKLQRYQEKQMKDETSPPQLATQHHQPSAIQQATVSSTQPSRKRPAPVEYEPESPNKKKLVKLDTREAKGSTNNKSKNKVQEEKRKQQIQSKLLMMLYRQKEVLKKDIAKKRALLEKELQVQIQAEVAAELAARTKAERSKQEEVRITGSSKRKSGALPQPVVPGAVTGRSKSKKASHQTAPPPPTSQPPPVMNHHRSKKEKLLCVCRTPYDETKFYVGCDLCNNWFHGDCVGITEEMSTSLSEFVCSECKHARETQELYCLCKQPYDESQFYICCDKCQDWFHGRCVGILQSEADNIDEYICPNCQRNSGINFANMKNLGTRDFDQLKKLIKQIQTHKNAWPFMEPVDPTEAPDYYKVIKEPMDLQTIEMRINQRHYKKLSEFIGDMTKIFDNCRYYNPKESPFFKCAESLESFFVSKVKGLRDKLVDGGK</sequence>
<dbReference type="SUPFAM" id="SSF47370">
    <property type="entry name" value="Bromodomain"/>
    <property type="match status" value="1"/>
</dbReference>
<dbReference type="FunFam" id="3.30.40.10:FF:000048">
    <property type="entry name" value="nucleosome-remodeling factor subunit BPTF isoform X1"/>
    <property type="match status" value="1"/>
</dbReference>
<dbReference type="SUPFAM" id="SSF57903">
    <property type="entry name" value="FYVE/PHD zinc finger"/>
    <property type="match status" value="3"/>
</dbReference>
<feature type="region of interest" description="Disordered" evidence="12">
    <location>
        <begin position="1915"/>
        <end position="1941"/>
    </location>
</feature>
<dbReference type="EMBL" id="WIXP02000010">
    <property type="protein sequence ID" value="KAF6203911.1"/>
    <property type="molecule type" value="Genomic_DNA"/>
</dbReference>
<feature type="compositionally biased region" description="Low complexity" evidence="12">
    <location>
        <begin position="2105"/>
        <end position="2119"/>
    </location>
</feature>
<feature type="domain" description="PHD-type" evidence="14">
    <location>
        <begin position="2358"/>
        <end position="2409"/>
    </location>
</feature>
<proteinExistence type="predicted"/>
<evidence type="ECO:0000313" key="16">
    <source>
        <dbReference type="EMBL" id="KAF6203911.1"/>
    </source>
</evidence>
<keyword evidence="2" id="KW-0479">Metal-binding</keyword>
<evidence type="ECO:0000256" key="10">
    <source>
        <dbReference type="PROSITE-ProRule" id="PRU00146"/>
    </source>
</evidence>
<evidence type="ECO:0000256" key="8">
    <source>
        <dbReference type="ARBA" id="ARBA00023242"/>
    </source>
</evidence>
<evidence type="ECO:0000259" key="15">
    <source>
        <dbReference type="PROSITE" id="PS50827"/>
    </source>
</evidence>
<dbReference type="PROSITE" id="PS50827">
    <property type="entry name" value="DDT"/>
    <property type="match status" value="1"/>
</dbReference>
<feature type="domain" description="PHD-type" evidence="14">
    <location>
        <begin position="2414"/>
        <end position="2465"/>
    </location>
</feature>
<dbReference type="Pfam" id="PF00439">
    <property type="entry name" value="Bromodomain"/>
    <property type="match status" value="1"/>
</dbReference>
<feature type="compositionally biased region" description="Low complexity" evidence="12">
    <location>
        <begin position="1665"/>
        <end position="1677"/>
    </location>
</feature>
<dbReference type="PROSITE" id="PS50016">
    <property type="entry name" value="ZF_PHD_2"/>
    <property type="match status" value="3"/>
</dbReference>
<feature type="coiled-coil region" evidence="11">
    <location>
        <begin position="508"/>
        <end position="535"/>
    </location>
</feature>
<dbReference type="GO" id="GO:0000978">
    <property type="term" value="F:RNA polymerase II cis-regulatory region sequence-specific DNA binding"/>
    <property type="evidence" value="ECO:0007669"/>
    <property type="project" value="TreeGrafter"/>
</dbReference>
<feature type="compositionally biased region" description="Basic residues" evidence="12">
    <location>
        <begin position="23"/>
        <end position="33"/>
    </location>
</feature>
<feature type="region of interest" description="Disordered" evidence="12">
    <location>
        <begin position="2037"/>
        <end position="2078"/>
    </location>
</feature>
<comment type="caution">
    <text evidence="16">The sequence shown here is derived from an EMBL/GenBank/DDBJ whole genome shotgun (WGS) entry which is preliminary data.</text>
</comment>
<gene>
    <name evidence="16" type="ORF">GE061_002249</name>
</gene>
<feature type="region of interest" description="Disordered" evidence="12">
    <location>
        <begin position="1645"/>
        <end position="1677"/>
    </location>
</feature>
<evidence type="ECO:0000256" key="4">
    <source>
        <dbReference type="ARBA" id="ARBA00022833"/>
    </source>
</evidence>
<dbReference type="OrthoDB" id="784962at2759"/>
<evidence type="ECO:0008006" key="18">
    <source>
        <dbReference type="Google" id="ProtNLM"/>
    </source>
</evidence>
<feature type="compositionally biased region" description="Basic residues" evidence="12">
    <location>
        <begin position="71"/>
        <end position="83"/>
    </location>
</feature>
<evidence type="ECO:0000259" key="14">
    <source>
        <dbReference type="PROSITE" id="PS50016"/>
    </source>
</evidence>
<keyword evidence="3 10" id="KW-0863">Zinc-finger</keyword>
<keyword evidence="4" id="KW-0862">Zinc</keyword>
<dbReference type="InterPro" id="IPR019786">
    <property type="entry name" value="Zinc_finger_PHD-type_CS"/>
</dbReference>
<comment type="subcellular location">
    <subcellularLocation>
        <location evidence="1">Nucleus</location>
    </subcellularLocation>
</comment>
<feature type="region of interest" description="Disordered" evidence="12">
    <location>
        <begin position="2090"/>
        <end position="2129"/>
    </location>
</feature>
<dbReference type="CDD" id="cd05509">
    <property type="entry name" value="Bromo_gcn5_like"/>
    <property type="match status" value="1"/>
</dbReference>
<evidence type="ECO:0000313" key="17">
    <source>
        <dbReference type="Proteomes" id="UP000466442"/>
    </source>
</evidence>
<dbReference type="PANTHER" id="PTHR45975">
    <property type="entry name" value="NUCLEOSOME-REMODELING FACTOR SUBUNIT BPTF"/>
    <property type="match status" value="1"/>
</dbReference>